<accession>Q649M1</accession>
<dbReference type="Pfam" id="PF09886">
    <property type="entry name" value="DUF2113"/>
    <property type="match status" value="1"/>
</dbReference>
<proteinExistence type="predicted"/>
<evidence type="ECO:0008006" key="2">
    <source>
        <dbReference type="Google" id="ProtNLM"/>
    </source>
</evidence>
<dbReference type="NCBIfam" id="TIGR03291">
    <property type="entry name" value="methan_mark_17"/>
    <property type="match status" value="1"/>
</dbReference>
<organism evidence="1">
    <name type="scientific">Uncultured archaeon GZfos26G2</name>
    <dbReference type="NCBI Taxonomy" id="3386331"/>
    <lineage>
        <taxon>Archaea</taxon>
        <taxon>Methanobacteriati</taxon>
        <taxon>Methanobacteriota</taxon>
        <taxon>Stenosarchaea group</taxon>
        <taxon>Methanomicrobia</taxon>
        <taxon>Candidatus Methanophagales</taxon>
        <taxon>Candidatus Methanophagaceae</taxon>
        <taxon>Candidatus Methanophaga</taxon>
    </lineage>
</organism>
<dbReference type="InterPro" id="IPR016762">
    <property type="entry name" value="Methan_mark_17"/>
</dbReference>
<protein>
    <recommendedName>
        <fullName evidence="2">Methanogenesis marker 17 protein</fullName>
    </recommendedName>
</protein>
<evidence type="ECO:0000313" key="1">
    <source>
        <dbReference type="EMBL" id="AAU83906.1"/>
    </source>
</evidence>
<dbReference type="PIRSF" id="PIRSF019464">
    <property type="entry name" value="UCP019464"/>
    <property type="match status" value="1"/>
</dbReference>
<dbReference type="EMBL" id="AY714862">
    <property type="protein sequence ID" value="AAU83906.1"/>
    <property type="molecule type" value="Genomic_DNA"/>
</dbReference>
<reference evidence="1" key="2">
    <citation type="submission" date="2004-08" db="EMBL/GenBank/DDBJ databases">
        <authorList>
            <person name="Putnam N."/>
            <person name="Detter J.C."/>
            <person name="Richardson P.M."/>
            <person name="Rokhsar D."/>
        </authorList>
    </citation>
    <scope>NUCLEOTIDE SEQUENCE</scope>
</reference>
<name>Q649M1_UNCAG</name>
<sequence length="184" mass="21094">MIEMDVEVEGVSDFANESYTKICQDTFRDAGLRSNIDHVYMHCNPKEFVFIIVAKIGRVSRPVTVWDVTLREEKKLRITTEKYAPKLLASLWDKYGEKVEQVGRLELLLKLEDNEIKELLDLVLYDPKDDLVTRILYAFDTIIPEGARVRLPMPSTNSVAIIASENPIGGEQKNKVEEMVSEYV</sequence>
<dbReference type="AlphaFoldDB" id="Q649M1"/>
<reference evidence="1" key="1">
    <citation type="journal article" date="2004" name="Science">
        <title>Reverse methanogenesis: testing the hypothesis with environmental genomics.</title>
        <authorList>
            <person name="Hallam S.J."/>
            <person name="Putnam N."/>
            <person name="Preston C.M."/>
            <person name="Detter J.C."/>
            <person name="Rokhsar D."/>
            <person name="Richardson P.M."/>
            <person name="DeLong E.F."/>
        </authorList>
    </citation>
    <scope>NUCLEOTIDE SEQUENCE</scope>
</reference>
<gene>
    <name evidence="1" type="ORF">GZ34H9_24</name>
</gene>